<organism evidence="3 4">
    <name type="scientific">Pontiella desulfatans</name>
    <dbReference type="NCBI Taxonomy" id="2750659"/>
    <lineage>
        <taxon>Bacteria</taxon>
        <taxon>Pseudomonadati</taxon>
        <taxon>Kiritimatiellota</taxon>
        <taxon>Kiritimatiellia</taxon>
        <taxon>Kiritimatiellales</taxon>
        <taxon>Pontiellaceae</taxon>
        <taxon>Pontiella</taxon>
    </lineage>
</organism>
<dbReference type="InterPro" id="IPR029010">
    <property type="entry name" value="ThuA-like"/>
</dbReference>
<dbReference type="EMBL" id="CAAHFG010000001">
    <property type="protein sequence ID" value="VGO11484.1"/>
    <property type="molecule type" value="Genomic_DNA"/>
</dbReference>
<accession>A0A6C2TVH5</accession>
<feature type="chain" id="PRO_5025652922" description="ThuA-like domain-containing protein" evidence="1">
    <location>
        <begin position="19"/>
        <end position="516"/>
    </location>
</feature>
<dbReference type="SUPFAM" id="SSF52317">
    <property type="entry name" value="Class I glutamine amidotransferase-like"/>
    <property type="match status" value="1"/>
</dbReference>
<dbReference type="Pfam" id="PF06283">
    <property type="entry name" value="ThuA"/>
    <property type="match status" value="1"/>
</dbReference>
<evidence type="ECO:0000313" key="4">
    <source>
        <dbReference type="Proteomes" id="UP000366872"/>
    </source>
</evidence>
<name>A0A6C2TVH5_PONDE</name>
<feature type="signal peptide" evidence="1">
    <location>
        <begin position="1"/>
        <end position="18"/>
    </location>
</feature>
<dbReference type="AlphaFoldDB" id="A0A6C2TVH5"/>
<evidence type="ECO:0000259" key="2">
    <source>
        <dbReference type="Pfam" id="PF06283"/>
    </source>
</evidence>
<dbReference type="PANTHER" id="PTHR40469">
    <property type="entry name" value="SECRETED GLYCOSYL HYDROLASE"/>
    <property type="match status" value="1"/>
</dbReference>
<keyword evidence="4" id="KW-1185">Reference proteome</keyword>
<keyword evidence="1" id="KW-0732">Signal</keyword>
<dbReference type="RefSeq" id="WP_168441858.1">
    <property type="nucleotide sequence ID" value="NZ_CAAHFG010000001.1"/>
</dbReference>
<dbReference type="Pfam" id="PF14100">
    <property type="entry name" value="DUF6807"/>
    <property type="match status" value="1"/>
</dbReference>
<dbReference type="InterPro" id="IPR029475">
    <property type="entry name" value="DUF6807"/>
</dbReference>
<dbReference type="Gene3D" id="3.40.50.880">
    <property type="match status" value="1"/>
</dbReference>
<dbReference type="InterPro" id="IPR029062">
    <property type="entry name" value="Class_I_gatase-like"/>
</dbReference>
<gene>
    <name evidence="3" type="ORF">PDESU_00028</name>
</gene>
<evidence type="ECO:0000313" key="3">
    <source>
        <dbReference type="EMBL" id="VGO11484.1"/>
    </source>
</evidence>
<sequence length="516" mass="56894">MMKKRMLLILLVSAPAFAGLELRQGAGSIAAWLDGKALWTYNCDPADGKPWFHPLASTEGTVFTDLRPEDHPWHRGVWFSWKFINGVNYWEEERETHASAGETRIRKVAGTIKDQTARINLEIEYAPAGTEAPVMRENRLVVVAAPDETGTYSIDWSSTFQALEKTVVLDRTPIPGQPGGKSWGGYAGWSVRMNAAMKGGTFLDSEGRESAHRAAAAWTLFNAPEGGSLLFMDHPDNFGHPSKWYIAPGMPFFGPAVIHDAPQALQAGETRTLNYRLVVLPGIGTREAASRLWKKWTRKNVVILTGANNHDWQATTPALKAILEESGNFNVDVVTHPEQLSPEVLAGYDVLLSNWNAFGKNQPAPWSGELKKAYVDFVRKGGGHVAVHAGSSSFYDWDDYHAICLATWKGGTGHRKPHGFDVRFLESGHPVSLGLENFETSDELWFKPFVHPDATVIAESFSQHTGNWEPTALTGQFGEGRCFTLLLGHSAAAMENRGFRKLLVAGVRWAADDATD</sequence>
<reference evidence="3 4" key="1">
    <citation type="submission" date="2019-04" db="EMBL/GenBank/DDBJ databases">
        <authorList>
            <person name="Van Vliet M D."/>
        </authorList>
    </citation>
    <scope>NUCLEOTIDE SEQUENCE [LARGE SCALE GENOMIC DNA]</scope>
    <source>
        <strain evidence="3 4">F1</strain>
    </source>
</reference>
<evidence type="ECO:0000256" key="1">
    <source>
        <dbReference type="SAM" id="SignalP"/>
    </source>
</evidence>
<dbReference type="PANTHER" id="PTHR40469:SF2">
    <property type="entry name" value="GALACTOSE-BINDING DOMAIN-LIKE SUPERFAMILY PROTEIN"/>
    <property type="match status" value="1"/>
</dbReference>
<protein>
    <recommendedName>
        <fullName evidence="2">ThuA-like domain-containing protein</fullName>
    </recommendedName>
</protein>
<dbReference type="Proteomes" id="UP000366872">
    <property type="component" value="Unassembled WGS sequence"/>
</dbReference>
<proteinExistence type="predicted"/>
<feature type="domain" description="ThuA-like" evidence="2">
    <location>
        <begin position="301"/>
        <end position="510"/>
    </location>
</feature>